<reference evidence="3 4" key="1">
    <citation type="submission" date="2016-10" db="EMBL/GenBank/DDBJ databases">
        <authorList>
            <person name="de Groot N.N."/>
        </authorList>
    </citation>
    <scope>NUCLEOTIDE SEQUENCE [LARGE SCALE GENOMIC DNA]</scope>
    <source>
        <strain evidence="3 4">U95</strain>
    </source>
</reference>
<dbReference type="AlphaFoldDB" id="A0A1G5RAM1"/>
<dbReference type="SUPFAM" id="SSF56529">
    <property type="entry name" value="FAH"/>
    <property type="match status" value="1"/>
</dbReference>
<dbReference type="InterPro" id="IPR036663">
    <property type="entry name" value="Fumarylacetoacetase_C_sf"/>
</dbReference>
<evidence type="ECO:0000313" key="3">
    <source>
        <dbReference type="EMBL" id="SCZ71143.1"/>
    </source>
</evidence>
<dbReference type="InterPro" id="IPR011234">
    <property type="entry name" value="Fumarylacetoacetase-like_C"/>
</dbReference>
<dbReference type="GO" id="GO:0018773">
    <property type="term" value="F:acetylpyruvate hydrolase activity"/>
    <property type="evidence" value="ECO:0007669"/>
    <property type="project" value="TreeGrafter"/>
</dbReference>
<dbReference type="Proteomes" id="UP000198767">
    <property type="component" value="Unassembled WGS sequence"/>
</dbReference>
<evidence type="ECO:0000259" key="2">
    <source>
        <dbReference type="Pfam" id="PF01557"/>
    </source>
</evidence>
<evidence type="ECO:0000313" key="4">
    <source>
        <dbReference type="Proteomes" id="UP000198767"/>
    </source>
</evidence>
<dbReference type="Gene3D" id="3.90.850.10">
    <property type="entry name" value="Fumarylacetoacetase-like, C-terminal domain"/>
    <property type="match status" value="1"/>
</dbReference>
<accession>A0A1G5RAM1</accession>
<proteinExistence type="predicted"/>
<dbReference type="Pfam" id="PF01557">
    <property type="entry name" value="FAA_hydrolase"/>
    <property type="match status" value="1"/>
</dbReference>
<name>A0A1G5RAM1_9RHOB</name>
<sequence>MSTQNYIFPPAPPVSLHIANTDARFPVRRIYCVGRNYAAHAIEMGHDPEQEPPFFFQKPADTILQPHQDFPYPSQSNDVNFELEQVIALGTGGQNIPIETALDHIFAYGVGLDMTRRDLQAAAKAKGRPWSTGKGFDHAAPMSALCPVAEIGHPTSGAVTLKVNGEARQNGDLAQMLWKPQEIITHLSQLFTLFPGDLIMTGTPAGVGAIERGDLMEGQITGITDIRVAVV</sequence>
<dbReference type="OrthoDB" id="5197601at2"/>
<dbReference type="GO" id="GO:0046872">
    <property type="term" value="F:metal ion binding"/>
    <property type="evidence" value="ECO:0007669"/>
    <property type="project" value="UniProtKB-KW"/>
</dbReference>
<protein>
    <submittedName>
        <fullName evidence="3">Fumarylpyruvate hydrolase</fullName>
    </submittedName>
</protein>
<dbReference type="PANTHER" id="PTHR11820">
    <property type="entry name" value="ACYLPYRUVASE"/>
    <property type="match status" value="1"/>
</dbReference>
<dbReference type="STRING" id="1156985.SAMN04488118_111103"/>
<dbReference type="RefSeq" id="WP_090220554.1">
    <property type="nucleotide sequence ID" value="NZ_FMWG01000011.1"/>
</dbReference>
<feature type="domain" description="Fumarylacetoacetase-like C-terminal" evidence="2">
    <location>
        <begin position="30"/>
        <end position="231"/>
    </location>
</feature>
<gene>
    <name evidence="3" type="ORF">SAMN04488118_111103</name>
</gene>
<keyword evidence="1" id="KW-0479">Metal-binding</keyword>
<evidence type="ECO:0000256" key="1">
    <source>
        <dbReference type="ARBA" id="ARBA00022723"/>
    </source>
</evidence>
<keyword evidence="4" id="KW-1185">Reference proteome</keyword>
<dbReference type="PANTHER" id="PTHR11820:SF90">
    <property type="entry name" value="FLUTATHIONE S-TRANSFERASE"/>
    <property type="match status" value="1"/>
</dbReference>
<organism evidence="3 4">
    <name type="scientific">Epibacterium ulvae</name>
    <dbReference type="NCBI Taxonomy" id="1156985"/>
    <lineage>
        <taxon>Bacteria</taxon>
        <taxon>Pseudomonadati</taxon>
        <taxon>Pseudomonadota</taxon>
        <taxon>Alphaproteobacteria</taxon>
        <taxon>Rhodobacterales</taxon>
        <taxon>Roseobacteraceae</taxon>
        <taxon>Epibacterium</taxon>
    </lineage>
</organism>
<keyword evidence="3" id="KW-0670">Pyruvate</keyword>
<dbReference type="EMBL" id="FMWG01000011">
    <property type="protein sequence ID" value="SCZ71143.1"/>
    <property type="molecule type" value="Genomic_DNA"/>
</dbReference>
<keyword evidence="3" id="KW-0378">Hydrolase</keyword>